<dbReference type="AlphaFoldDB" id="A0A939EAB3"/>
<sequence>MGSRLIGVGSYLPERILTNEELTRMVDTSDEWIRSRTGITSRRMAADDQTTSDLAANAARDALARAGIPSSSVDLIIVATVTPDRTFPSTAVYVQEKISAGTTMAFDVSAACAGFIHALEIADSFLQTGRAKTALVIGADKLSCFLDWNDRATCVLFGDGAGAFVLQADPEAETSAVLASHLSADGTKSPLLYADGGPSSTGTVGLVRMVGNELFRAAVNAMSDALDISLKRAALTPDDLDWFVPHQANIRIMHGIAERLNIPDEKVVKTIQDHGNTSSASIPLAISTAIDDGRIQDGNLCAVTAAGGGLAWGAAILRF</sequence>
<comment type="subunit">
    <text evidence="13">Homodimer.</text>
</comment>
<evidence type="ECO:0000256" key="8">
    <source>
        <dbReference type="ARBA" id="ARBA00023098"/>
    </source>
</evidence>
<comment type="caution">
    <text evidence="16">The sequence shown here is derived from an EMBL/GenBank/DDBJ whole genome shotgun (WGS) entry which is preliminary data.</text>
</comment>
<evidence type="ECO:0000256" key="2">
    <source>
        <dbReference type="ARBA" id="ARBA00008642"/>
    </source>
</evidence>
<evidence type="ECO:0000259" key="15">
    <source>
        <dbReference type="Pfam" id="PF08545"/>
    </source>
</evidence>
<evidence type="ECO:0000313" key="16">
    <source>
        <dbReference type="EMBL" id="MBN9669500.1"/>
    </source>
</evidence>
<feature type="active site" evidence="13">
    <location>
        <position position="276"/>
    </location>
</feature>
<dbReference type="GO" id="GO:0033818">
    <property type="term" value="F:beta-ketoacyl-acyl-carrier-protein synthase III activity"/>
    <property type="evidence" value="ECO:0007669"/>
    <property type="project" value="UniProtKB-UniRule"/>
</dbReference>
<gene>
    <name evidence="13" type="primary">fabH</name>
    <name evidence="16" type="ORF">JF539_04060</name>
</gene>
<dbReference type="NCBIfam" id="TIGR00747">
    <property type="entry name" value="fabH"/>
    <property type="match status" value="1"/>
</dbReference>
<feature type="active site" evidence="13">
    <location>
        <position position="112"/>
    </location>
</feature>
<evidence type="ECO:0000256" key="5">
    <source>
        <dbReference type="ARBA" id="ARBA00022516"/>
    </source>
</evidence>
<organism evidence="16 17">
    <name type="scientific">Roseibium aggregatum</name>
    <dbReference type="NCBI Taxonomy" id="187304"/>
    <lineage>
        <taxon>Bacteria</taxon>
        <taxon>Pseudomonadati</taxon>
        <taxon>Pseudomonadota</taxon>
        <taxon>Alphaproteobacteria</taxon>
        <taxon>Hyphomicrobiales</taxon>
        <taxon>Stappiaceae</taxon>
        <taxon>Roseibium</taxon>
    </lineage>
</organism>
<feature type="active site" evidence="13">
    <location>
        <position position="246"/>
    </location>
</feature>
<evidence type="ECO:0000256" key="11">
    <source>
        <dbReference type="ARBA" id="ARBA00023315"/>
    </source>
</evidence>
<comment type="subcellular location">
    <subcellularLocation>
        <location evidence="13">Cytoplasm</location>
    </subcellularLocation>
</comment>
<feature type="region of interest" description="ACP-binding" evidence="13">
    <location>
        <begin position="247"/>
        <end position="251"/>
    </location>
</feature>
<comment type="function">
    <text evidence="13">Catalyzes the condensation reaction of fatty acid synthesis by the addition to an acyl acceptor of two carbons from malonyl-ACP. Catalyzes the first condensation reaction which initiates fatty acid synthesis and may therefore play a role in governing the total rate of fatty acid production. Possesses both acetoacetyl-ACP synthase and acetyl transacylase activities. Its substrate specificity determines the biosynthesis of branched-chain and/or straight-chain of fatty acids.</text>
</comment>
<keyword evidence="11 13" id="KW-0012">Acyltransferase</keyword>
<accession>A0A939EAB3</accession>
<dbReference type="GO" id="GO:0006633">
    <property type="term" value="P:fatty acid biosynthetic process"/>
    <property type="evidence" value="ECO:0007669"/>
    <property type="project" value="UniProtKB-UniRule"/>
</dbReference>
<keyword evidence="7 13" id="KW-0276">Fatty acid metabolism</keyword>
<evidence type="ECO:0000256" key="7">
    <source>
        <dbReference type="ARBA" id="ARBA00022832"/>
    </source>
</evidence>
<keyword evidence="4 13" id="KW-0963">Cytoplasm</keyword>
<dbReference type="Pfam" id="PF08541">
    <property type="entry name" value="ACP_syn_III_C"/>
    <property type="match status" value="1"/>
</dbReference>
<dbReference type="PANTHER" id="PTHR34069">
    <property type="entry name" value="3-OXOACYL-[ACYL-CARRIER-PROTEIN] SYNTHASE 3"/>
    <property type="match status" value="1"/>
</dbReference>
<dbReference type="Gene3D" id="3.40.47.10">
    <property type="match status" value="1"/>
</dbReference>
<evidence type="ECO:0000256" key="1">
    <source>
        <dbReference type="ARBA" id="ARBA00005194"/>
    </source>
</evidence>
<dbReference type="InterPro" id="IPR016039">
    <property type="entry name" value="Thiolase-like"/>
</dbReference>
<reference evidence="16" key="1">
    <citation type="submission" date="2020-12" db="EMBL/GenBank/DDBJ databases">
        <title>Oil enriched cultivation method for isolating marine PHA-producing bacteria.</title>
        <authorList>
            <person name="Zheng W."/>
            <person name="Yu S."/>
            <person name="Huang Y."/>
        </authorList>
    </citation>
    <scope>NUCLEOTIDE SEQUENCE</scope>
    <source>
        <strain evidence="16">SY-2-12</strain>
    </source>
</reference>
<dbReference type="CDD" id="cd00830">
    <property type="entry name" value="KAS_III"/>
    <property type="match status" value="1"/>
</dbReference>
<comment type="domain">
    <text evidence="13">The last Arg residue of the ACP-binding site is essential for the weak association between ACP/AcpP and FabH.</text>
</comment>
<evidence type="ECO:0000256" key="10">
    <source>
        <dbReference type="ARBA" id="ARBA00023268"/>
    </source>
</evidence>
<dbReference type="SUPFAM" id="SSF53901">
    <property type="entry name" value="Thiolase-like"/>
    <property type="match status" value="1"/>
</dbReference>
<dbReference type="HAMAP" id="MF_01815">
    <property type="entry name" value="FabH"/>
    <property type="match status" value="1"/>
</dbReference>
<dbReference type="EC" id="2.3.1.180" evidence="3 13"/>
<comment type="pathway">
    <text evidence="1 13">Lipid metabolism; fatty acid biosynthesis.</text>
</comment>
<evidence type="ECO:0000256" key="4">
    <source>
        <dbReference type="ARBA" id="ARBA00022490"/>
    </source>
</evidence>
<keyword evidence="10 13" id="KW-0511">Multifunctional enzyme</keyword>
<protein>
    <recommendedName>
        <fullName evidence="3 13">Beta-ketoacyl-[acyl-carrier-protein] synthase III</fullName>
        <shortName evidence="13">Beta-ketoacyl-ACP synthase III</shortName>
        <shortName evidence="13">KAS III</shortName>
        <ecNumber evidence="3 13">2.3.1.180</ecNumber>
    </recommendedName>
    <alternativeName>
        <fullName evidence="13">3-oxoacyl-[acyl-carrier-protein] synthase 3</fullName>
    </alternativeName>
    <alternativeName>
        <fullName evidence="13">3-oxoacyl-[acyl-carrier-protein] synthase III</fullName>
    </alternativeName>
</protein>
<dbReference type="InterPro" id="IPR004655">
    <property type="entry name" value="FabH"/>
</dbReference>
<dbReference type="GO" id="GO:0005737">
    <property type="term" value="C:cytoplasm"/>
    <property type="evidence" value="ECO:0007669"/>
    <property type="project" value="UniProtKB-SubCell"/>
</dbReference>
<evidence type="ECO:0000259" key="14">
    <source>
        <dbReference type="Pfam" id="PF08541"/>
    </source>
</evidence>
<dbReference type="InterPro" id="IPR013747">
    <property type="entry name" value="ACP_syn_III_C"/>
</dbReference>
<evidence type="ECO:0000256" key="13">
    <source>
        <dbReference type="HAMAP-Rule" id="MF_01815"/>
    </source>
</evidence>
<evidence type="ECO:0000256" key="6">
    <source>
        <dbReference type="ARBA" id="ARBA00022679"/>
    </source>
</evidence>
<comment type="catalytic activity">
    <reaction evidence="12">
        <text>malonyl-[ACP] + acetyl-CoA + H(+) = 3-oxobutanoyl-[ACP] + CO2 + CoA</text>
        <dbReference type="Rhea" id="RHEA:12080"/>
        <dbReference type="Rhea" id="RHEA-COMP:9623"/>
        <dbReference type="Rhea" id="RHEA-COMP:9625"/>
        <dbReference type="ChEBI" id="CHEBI:15378"/>
        <dbReference type="ChEBI" id="CHEBI:16526"/>
        <dbReference type="ChEBI" id="CHEBI:57287"/>
        <dbReference type="ChEBI" id="CHEBI:57288"/>
        <dbReference type="ChEBI" id="CHEBI:78449"/>
        <dbReference type="ChEBI" id="CHEBI:78450"/>
        <dbReference type="EC" id="2.3.1.180"/>
    </reaction>
    <physiologicalReaction direction="left-to-right" evidence="12">
        <dbReference type="Rhea" id="RHEA:12081"/>
    </physiologicalReaction>
</comment>
<dbReference type="FunFam" id="3.40.47.10:FF:000004">
    <property type="entry name" value="3-oxoacyl-[acyl-carrier-protein] synthase 3"/>
    <property type="match status" value="1"/>
</dbReference>
<dbReference type="Pfam" id="PF08545">
    <property type="entry name" value="ACP_syn_III"/>
    <property type="match status" value="1"/>
</dbReference>
<feature type="domain" description="Beta-ketoacyl-[acyl-carrier-protein] synthase III C-terminal" evidence="14">
    <location>
        <begin position="230"/>
        <end position="318"/>
    </location>
</feature>
<evidence type="ECO:0000313" key="17">
    <source>
        <dbReference type="Proteomes" id="UP000664096"/>
    </source>
</evidence>
<evidence type="ECO:0000256" key="12">
    <source>
        <dbReference type="ARBA" id="ARBA00051096"/>
    </source>
</evidence>
<dbReference type="PANTHER" id="PTHR34069:SF2">
    <property type="entry name" value="BETA-KETOACYL-[ACYL-CARRIER-PROTEIN] SYNTHASE III"/>
    <property type="match status" value="1"/>
</dbReference>
<feature type="domain" description="Beta-ketoacyl-[acyl-carrier-protein] synthase III N-terminal" evidence="15">
    <location>
        <begin position="106"/>
        <end position="186"/>
    </location>
</feature>
<dbReference type="EMBL" id="JAEKJZ010000001">
    <property type="protein sequence ID" value="MBN9669500.1"/>
    <property type="molecule type" value="Genomic_DNA"/>
</dbReference>
<dbReference type="GO" id="GO:0004315">
    <property type="term" value="F:3-oxoacyl-[acyl-carrier-protein] synthase activity"/>
    <property type="evidence" value="ECO:0007669"/>
    <property type="project" value="InterPro"/>
</dbReference>
<dbReference type="GO" id="GO:0044550">
    <property type="term" value="P:secondary metabolite biosynthetic process"/>
    <property type="evidence" value="ECO:0007669"/>
    <property type="project" value="TreeGrafter"/>
</dbReference>
<dbReference type="NCBIfam" id="NF006829">
    <property type="entry name" value="PRK09352.1"/>
    <property type="match status" value="1"/>
</dbReference>
<name>A0A939EAB3_9HYPH</name>
<evidence type="ECO:0000256" key="3">
    <source>
        <dbReference type="ARBA" id="ARBA00012333"/>
    </source>
</evidence>
<keyword evidence="8 13" id="KW-0443">Lipid metabolism</keyword>
<dbReference type="Proteomes" id="UP000664096">
    <property type="component" value="Unassembled WGS sequence"/>
</dbReference>
<evidence type="ECO:0000256" key="9">
    <source>
        <dbReference type="ARBA" id="ARBA00023160"/>
    </source>
</evidence>
<keyword evidence="9 13" id="KW-0275">Fatty acid biosynthesis</keyword>
<keyword evidence="5 13" id="KW-0444">Lipid biosynthesis</keyword>
<comment type="similarity">
    <text evidence="2 13">Belongs to the thiolase-like superfamily. FabH family.</text>
</comment>
<keyword evidence="6 13" id="KW-0808">Transferase</keyword>
<dbReference type="InterPro" id="IPR013751">
    <property type="entry name" value="ACP_syn_III_N"/>
</dbReference>
<proteinExistence type="inferred from homology"/>